<reference evidence="5 6" key="1">
    <citation type="submission" date="2018-04" db="EMBL/GenBank/DDBJ databases">
        <title>Genomic Encyclopedia of Type Strains, Phase IV (KMG-IV): sequencing the most valuable type-strain genomes for metagenomic binning, comparative biology and taxonomic classification.</title>
        <authorList>
            <person name="Goeker M."/>
        </authorList>
    </citation>
    <scope>NUCLEOTIDE SEQUENCE [LARGE SCALE GENOMIC DNA]</scope>
    <source>
        <strain evidence="5 6">DSM 28795</strain>
    </source>
</reference>
<proteinExistence type="predicted"/>
<dbReference type="GO" id="GO:0016887">
    <property type="term" value="F:ATP hydrolysis activity"/>
    <property type="evidence" value="ECO:0007669"/>
    <property type="project" value="InterPro"/>
</dbReference>
<gene>
    <name evidence="5" type="ORF">C7384_10244</name>
</gene>
<keyword evidence="6" id="KW-1185">Reference proteome</keyword>
<evidence type="ECO:0000256" key="3">
    <source>
        <dbReference type="ARBA" id="ARBA00022840"/>
    </source>
</evidence>
<protein>
    <submittedName>
        <fullName evidence="5">Iron complex transport system ATP-binding protein</fullName>
    </submittedName>
</protein>
<organism evidence="5 6">
    <name type="scientific">Convivina intestini</name>
    <dbReference type="NCBI Taxonomy" id="1505726"/>
    <lineage>
        <taxon>Bacteria</taxon>
        <taxon>Bacillati</taxon>
        <taxon>Bacillota</taxon>
        <taxon>Bacilli</taxon>
        <taxon>Lactobacillales</taxon>
        <taxon>Lactobacillaceae</taxon>
        <taxon>Convivina</taxon>
    </lineage>
</organism>
<dbReference type="OrthoDB" id="9789994at2"/>
<comment type="caution">
    <text evidence="5">The sequence shown here is derived from an EMBL/GenBank/DDBJ whole genome shotgun (WGS) entry which is preliminary data.</text>
</comment>
<accession>A0A2U1DC46</accession>
<evidence type="ECO:0000259" key="4">
    <source>
        <dbReference type="PROSITE" id="PS50893"/>
    </source>
</evidence>
<dbReference type="PROSITE" id="PS50893">
    <property type="entry name" value="ABC_TRANSPORTER_2"/>
    <property type="match status" value="1"/>
</dbReference>
<dbReference type="InterPro" id="IPR050153">
    <property type="entry name" value="Metal_Ion_Import_ABC"/>
</dbReference>
<evidence type="ECO:0000256" key="1">
    <source>
        <dbReference type="ARBA" id="ARBA00022448"/>
    </source>
</evidence>
<dbReference type="GO" id="GO:0005524">
    <property type="term" value="F:ATP binding"/>
    <property type="evidence" value="ECO:0007669"/>
    <property type="project" value="UniProtKB-KW"/>
</dbReference>
<dbReference type="AlphaFoldDB" id="A0A2U1DC46"/>
<dbReference type="RefSeq" id="WP_089939510.1">
    <property type="nucleotide sequence ID" value="NZ_CAKOEW010000007.1"/>
</dbReference>
<keyword evidence="3 5" id="KW-0067">ATP-binding</keyword>
<feature type="domain" description="ABC transporter" evidence="4">
    <location>
        <begin position="5"/>
        <end position="244"/>
    </location>
</feature>
<evidence type="ECO:0000313" key="5">
    <source>
        <dbReference type="EMBL" id="PVY85226.1"/>
    </source>
</evidence>
<evidence type="ECO:0000256" key="2">
    <source>
        <dbReference type="ARBA" id="ARBA00022741"/>
    </source>
</evidence>
<dbReference type="PROSITE" id="PS00211">
    <property type="entry name" value="ABC_TRANSPORTER_1"/>
    <property type="match status" value="1"/>
</dbReference>
<dbReference type="EMBL" id="QEKT01000002">
    <property type="protein sequence ID" value="PVY85226.1"/>
    <property type="molecule type" value="Genomic_DNA"/>
</dbReference>
<dbReference type="Pfam" id="PF00005">
    <property type="entry name" value="ABC_tran"/>
    <property type="match status" value="1"/>
</dbReference>
<dbReference type="InterPro" id="IPR003439">
    <property type="entry name" value="ABC_transporter-like_ATP-bd"/>
</dbReference>
<dbReference type="InterPro" id="IPR003593">
    <property type="entry name" value="AAA+_ATPase"/>
</dbReference>
<dbReference type="PANTHER" id="PTHR42734">
    <property type="entry name" value="METAL TRANSPORT SYSTEM ATP-BINDING PROTEIN TM_0124-RELATED"/>
    <property type="match status" value="1"/>
</dbReference>
<dbReference type="SMART" id="SM00382">
    <property type="entry name" value="AAA"/>
    <property type="match status" value="1"/>
</dbReference>
<dbReference type="SUPFAM" id="SSF52540">
    <property type="entry name" value="P-loop containing nucleoside triphosphate hydrolases"/>
    <property type="match status" value="1"/>
</dbReference>
<dbReference type="Proteomes" id="UP000245433">
    <property type="component" value="Unassembled WGS sequence"/>
</dbReference>
<evidence type="ECO:0000313" key="6">
    <source>
        <dbReference type="Proteomes" id="UP000245433"/>
    </source>
</evidence>
<dbReference type="Gene3D" id="3.40.50.300">
    <property type="entry name" value="P-loop containing nucleotide triphosphate hydrolases"/>
    <property type="match status" value="1"/>
</dbReference>
<keyword evidence="1" id="KW-0813">Transport</keyword>
<name>A0A2U1DC46_9LACO</name>
<dbReference type="InterPro" id="IPR027417">
    <property type="entry name" value="P-loop_NTPase"/>
</dbReference>
<sequence length="260" mass="29259">MTAILKFTNVSVARGNRQILTDINWTIQPQQNWAILGLNGAGKTTLLKMIHGDLWPTDGQIEVLGNKFGQTNIPALQRRIGWVSTALQEQLHVNDNVDKIILSGKFSSIGLYEKYDETDLEAARQTLRNLGGAKLIGKSYSILSQGEKQLILIARALMAKPELLILDEPCNGLDLFAREKLLNQIQQLAQRPDRPALLMVSHHIEEIMPIFNRVLLLKQGRIFQKGERIDLLNRAVLTAFYQQKIGIEVLESGRMAVYPN</sequence>
<dbReference type="InterPro" id="IPR017871">
    <property type="entry name" value="ABC_transporter-like_CS"/>
</dbReference>
<keyword evidence="2" id="KW-0547">Nucleotide-binding</keyword>